<dbReference type="SUPFAM" id="SSF51126">
    <property type="entry name" value="Pectin lyase-like"/>
    <property type="match status" value="1"/>
</dbReference>
<dbReference type="Proteomes" id="UP000193334">
    <property type="component" value="Chromosome"/>
</dbReference>
<dbReference type="InterPro" id="IPR011050">
    <property type="entry name" value="Pectin_lyase_fold/virulence"/>
</dbReference>
<feature type="signal peptide" evidence="1">
    <location>
        <begin position="1"/>
        <end position="18"/>
    </location>
</feature>
<keyword evidence="4" id="KW-1185">Reference proteome</keyword>
<dbReference type="KEGG" id="pbp:STSP1_01068"/>
<dbReference type="InterPro" id="IPR059177">
    <property type="entry name" value="GH29D-like_dom"/>
</dbReference>
<gene>
    <name evidence="3" type="ORF">STSP1_01068</name>
</gene>
<keyword evidence="1" id="KW-0732">Signal</keyword>
<evidence type="ECO:0000313" key="3">
    <source>
        <dbReference type="EMBL" id="ARN56679.1"/>
    </source>
</evidence>
<dbReference type="RefSeq" id="WP_085755368.1">
    <property type="nucleotide sequence ID" value="NZ_CP021023.1"/>
</dbReference>
<organism evidence="3 4">
    <name type="scientific">Sedimentisphaera salicampi</name>
    <dbReference type="NCBI Taxonomy" id="1941349"/>
    <lineage>
        <taxon>Bacteria</taxon>
        <taxon>Pseudomonadati</taxon>
        <taxon>Planctomycetota</taxon>
        <taxon>Phycisphaerae</taxon>
        <taxon>Sedimentisphaerales</taxon>
        <taxon>Sedimentisphaeraceae</taxon>
        <taxon>Sedimentisphaera</taxon>
    </lineage>
</organism>
<sequence length="746" mass="83914" precursor="true">MQSTRFYISMVIAISASAAFSSQPRDLPNLLYDPSFESAQVSIAYTPEKVKLYKADIYDYEFEYWHNNPEVKFDSEKTHSGLLSMRIDGPSKGETSTRYGFSYTGSDNIKLLAGTEYILSVHLAGDVKGGGKGVHASFKQISPAELTLTKTKWVKESNWTKVSAKFTTPNNFQRGRIYLIWDIGEGEKVWVDDVSLVPANGEIKQVSTPKIELRGGGDEGPIIAEIRTETPNAVIRHTIDGSEPTLYSPEVFGPIRLHGNANLKAAAFHEGCKTSEVAFREVKVNSRKTGGVPFNPVGFGEDVEQWWSRHIYNPESSNYFEKEIQSPDPVVNVGEIWKQNPSSVTAGIAEALKEIPKTGGTLFFDKKYGPYHITAPLQREKNYYDFTGSMLILRRGDLHFVSNGAVIKCDKMIFGFSSMEYADKGTLSNPPGNFYFKGLTFDGMGKADTAMIWRHGCDILFEGCTFRNYDQDALSHPGTVNITSNSDNAWFRNCRFLEAKNGLYLDGIHNAGVINCYFGPDIQHAGILNMTNNDMAPYSAFQRNSQYVVIHGNEFVGRKGVAMSLTNANTLISDNTASGEYDIFVYAQGRGKSNIVRNLRYNGSGYRIIGNVVENAETFLQLGRDIAQHTWHSFNMKNVVRDNNVRGNECFLKWSPVTDPHYPDYYLIENIEFRNNYISGEQMPQFIMDKDKRECMRNLEIYKNTFSGSRRPLTVTPKGEAVINPNIDFHSNTYKYNHKNVLNDDA</sequence>
<accession>A0A1W6LLN0</accession>
<feature type="domain" description="GH29D-like beta-sandwich" evidence="2">
    <location>
        <begin position="222"/>
        <end position="277"/>
    </location>
</feature>
<dbReference type="Gene3D" id="2.160.20.10">
    <property type="entry name" value="Single-stranded right-handed beta-helix, Pectin lyase-like"/>
    <property type="match status" value="1"/>
</dbReference>
<evidence type="ECO:0000259" key="2">
    <source>
        <dbReference type="Pfam" id="PF13290"/>
    </source>
</evidence>
<name>A0A1W6LLN0_9BACT</name>
<dbReference type="Gene3D" id="2.60.120.260">
    <property type="entry name" value="Galactose-binding domain-like"/>
    <property type="match status" value="1"/>
</dbReference>
<protein>
    <recommendedName>
        <fullName evidence="2">GH29D-like beta-sandwich domain-containing protein</fullName>
    </recommendedName>
</protein>
<proteinExistence type="predicted"/>
<reference evidence="4" key="1">
    <citation type="submission" date="2017-04" db="EMBL/GenBank/DDBJ databases">
        <title>Comparative genomics and description of representatives of a novel lineage of planctomycetes thriving in anoxic sediments.</title>
        <authorList>
            <person name="Spring S."/>
            <person name="Bunk B."/>
            <person name="Sproer C."/>
        </authorList>
    </citation>
    <scope>NUCLEOTIDE SEQUENCE [LARGE SCALE GENOMIC DNA]</scope>
    <source>
        <strain evidence="4">ST-PulAB-D4</strain>
    </source>
</reference>
<dbReference type="InterPro" id="IPR012334">
    <property type="entry name" value="Pectin_lyas_fold"/>
</dbReference>
<evidence type="ECO:0000313" key="4">
    <source>
        <dbReference type="Proteomes" id="UP000193334"/>
    </source>
</evidence>
<dbReference type="AlphaFoldDB" id="A0A1W6LLN0"/>
<dbReference type="Pfam" id="PF13290">
    <property type="entry name" value="CHB_HEX_C_1"/>
    <property type="match status" value="1"/>
</dbReference>
<feature type="chain" id="PRO_5012868229" description="GH29D-like beta-sandwich domain-containing protein" evidence="1">
    <location>
        <begin position="19"/>
        <end position="746"/>
    </location>
</feature>
<dbReference type="EMBL" id="CP021023">
    <property type="protein sequence ID" value="ARN56679.1"/>
    <property type="molecule type" value="Genomic_DNA"/>
</dbReference>
<evidence type="ECO:0000256" key="1">
    <source>
        <dbReference type="SAM" id="SignalP"/>
    </source>
</evidence>